<keyword evidence="4" id="KW-1185">Reference proteome</keyword>
<reference evidence="3" key="3">
    <citation type="submission" date="2018-08" db="UniProtKB">
        <authorList>
            <consortium name="EnsemblPlants"/>
        </authorList>
    </citation>
    <scope>IDENTIFICATION</scope>
    <source>
        <strain evidence="3">cv. Bd21</strain>
    </source>
</reference>
<dbReference type="GeneID" id="104584707"/>
<dbReference type="KEGG" id="bdi:104584707"/>
<evidence type="ECO:0000313" key="4">
    <source>
        <dbReference type="Proteomes" id="UP000008810"/>
    </source>
</evidence>
<feature type="region of interest" description="Disordered" evidence="1">
    <location>
        <begin position="1"/>
        <end position="25"/>
    </location>
</feature>
<dbReference type="Gramene" id="KQJ91036">
    <property type="protein sequence ID" value="KQJ91036"/>
    <property type="gene ID" value="BRADI_4g35230v3"/>
</dbReference>
<protein>
    <submittedName>
        <fullName evidence="2 3">Uncharacterized protein</fullName>
    </submittedName>
</protein>
<dbReference type="EnsemblPlants" id="KQJ91036">
    <property type="protein sequence ID" value="KQJ91036"/>
    <property type="gene ID" value="BRADI_4g35230v3"/>
</dbReference>
<dbReference type="EMBL" id="CM000883">
    <property type="protein sequence ID" value="KQJ91036.1"/>
    <property type="molecule type" value="Genomic_DNA"/>
</dbReference>
<accession>I1IRV1</accession>
<evidence type="ECO:0000313" key="2">
    <source>
        <dbReference type="EMBL" id="KQJ91036.1"/>
    </source>
</evidence>
<dbReference type="RefSeq" id="XP_010238373.1">
    <property type="nucleotide sequence ID" value="XM_010240071.3"/>
</dbReference>
<organism evidence="3">
    <name type="scientific">Brachypodium distachyon</name>
    <name type="common">Purple false brome</name>
    <name type="synonym">Trachynia distachya</name>
    <dbReference type="NCBI Taxonomy" id="15368"/>
    <lineage>
        <taxon>Eukaryota</taxon>
        <taxon>Viridiplantae</taxon>
        <taxon>Streptophyta</taxon>
        <taxon>Embryophyta</taxon>
        <taxon>Tracheophyta</taxon>
        <taxon>Spermatophyta</taxon>
        <taxon>Magnoliopsida</taxon>
        <taxon>Liliopsida</taxon>
        <taxon>Poales</taxon>
        <taxon>Poaceae</taxon>
        <taxon>BOP clade</taxon>
        <taxon>Pooideae</taxon>
        <taxon>Stipodae</taxon>
        <taxon>Brachypodieae</taxon>
        <taxon>Brachypodium</taxon>
    </lineage>
</organism>
<reference evidence="2" key="2">
    <citation type="submission" date="2017-06" db="EMBL/GenBank/DDBJ databases">
        <title>WGS assembly of Brachypodium distachyon.</title>
        <authorList>
            <consortium name="The International Brachypodium Initiative"/>
            <person name="Lucas S."/>
            <person name="Harmon-Smith M."/>
            <person name="Lail K."/>
            <person name="Tice H."/>
            <person name="Grimwood J."/>
            <person name="Bruce D."/>
            <person name="Barry K."/>
            <person name="Shu S."/>
            <person name="Lindquist E."/>
            <person name="Wang M."/>
            <person name="Pitluck S."/>
            <person name="Vogel J.P."/>
            <person name="Garvin D.F."/>
            <person name="Mockler T.C."/>
            <person name="Schmutz J."/>
            <person name="Rokhsar D."/>
            <person name="Bevan M.W."/>
        </authorList>
    </citation>
    <scope>NUCLEOTIDE SEQUENCE</scope>
    <source>
        <strain evidence="2">Bd21</strain>
    </source>
</reference>
<evidence type="ECO:0000313" key="3">
    <source>
        <dbReference type="EnsemblPlants" id="KQJ91036"/>
    </source>
</evidence>
<dbReference type="HOGENOM" id="CLU_2124490_0_0_1"/>
<dbReference type="AlphaFoldDB" id="I1IRV1"/>
<dbReference type="Proteomes" id="UP000008810">
    <property type="component" value="Chromosome 4"/>
</dbReference>
<gene>
    <name evidence="3" type="primary">LOC104584707</name>
    <name evidence="2" type="ORF">BRADI_4g35230v3</name>
</gene>
<proteinExistence type="predicted"/>
<evidence type="ECO:0000256" key="1">
    <source>
        <dbReference type="SAM" id="MobiDB-lite"/>
    </source>
</evidence>
<sequence>MPPPAPSHEDEQEQPSSWRVSGSGREREQYALRRSQFVRSYRLISPATLGRGDVGEGMMRVWVRKARVAGRGAEARARGAVAWWLGRASTGLLGCFGASSAAARKYYYLQHGFP</sequence>
<name>I1IRV1_BRADI</name>
<reference evidence="2 3" key="1">
    <citation type="journal article" date="2010" name="Nature">
        <title>Genome sequencing and analysis of the model grass Brachypodium distachyon.</title>
        <authorList>
            <consortium name="International Brachypodium Initiative"/>
        </authorList>
    </citation>
    <scope>NUCLEOTIDE SEQUENCE [LARGE SCALE GENOMIC DNA]</scope>
    <source>
        <strain evidence="2">Bd21</strain>
        <strain evidence="3">cv. Bd21</strain>
    </source>
</reference>